<accession>A0A6G7PTI8</accession>
<dbReference type="InterPro" id="IPR032466">
    <property type="entry name" value="Metal_Hydrolase"/>
</dbReference>
<name>A0A6G7PTI8_9BACT</name>
<dbReference type="SUPFAM" id="SSF51556">
    <property type="entry name" value="Metallo-dependent hydrolases"/>
    <property type="match status" value="1"/>
</dbReference>
<dbReference type="GO" id="GO:0004536">
    <property type="term" value="F:DNA nuclease activity"/>
    <property type="evidence" value="ECO:0007669"/>
    <property type="project" value="InterPro"/>
</dbReference>
<organism evidence="4 5">
    <name type="scientific">Thermosulfuriphilus ammonigenes</name>
    <dbReference type="NCBI Taxonomy" id="1936021"/>
    <lineage>
        <taxon>Bacteria</taxon>
        <taxon>Pseudomonadati</taxon>
        <taxon>Thermodesulfobacteriota</taxon>
        <taxon>Thermodesulfobacteria</taxon>
        <taxon>Thermodesulfobacteriales</taxon>
        <taxon>Thermodesulfobacteriaceae</taxon>
        <taxon>Thermosulfuriphilus</taxon>
    </lineage>
</organism>
<dbReference type="GO" id="GO:0016788">
    <property type="term" value="F:hydrolase activity, acting on ester bonds"/>
    <property type="evidence" value="ECO:0007669"/>
    <property type="project" value="InterPro"/>
</dbReference>
<proteinExistence type="inferred from homology"/>
<dbReference type="Gene3D" id="3.20.20.140">
    <property type="entry name" value="Metal-dependent hydrolases"/>
    <property type="match status" value="1"/>
</dbReference>
<dbReference type="GO" id="GO:0005829">
    <property type="term" value="C:cytosol"/>
    <property type="evidence" value="ECO:0007669"/>
    <property type="project" value="TreeGrafter"/>
</dbReference>
<keyword evidence="5" id="KW-1185">Reference proteome</keyword>
<reference evidence="4 5" key="1">
    <citation type="submission" date="2020-02" db="EMBL/GenBank/DDBJ databases">
        <title>Genome analysis of Thermosulfuriphilus ammonigenes ST65T, an anaerobic thermophilic chemolithoautotrophic bacterium isolated from a deep-sea hydrothermal vent.</title>
        <authorList>
            <person name="Slobodkina G."/>
            <person name="Allioux M."/>
            <person name="Merkel A."/>
            <person name="Alain K."/>
            <person name="Jebbar M."/>
            <person name="Slobodkin A."/>
        </authorList>
    </citation>
    <scope>NUCLEOTIDE SEQUENCE [LARGE SCALE GENOMIC DNA]</scope>
    <source>
        <strain evidence="4 5">ST65</strain>
    </source>
</reference>
<dbReference type="GO" id="GO:0046872">
    <property type="term" value="F:metal ion binding"/>
    <property type="evidence" value="ECO:0007669"/>
    <property type="project" value="UniProtKB-KW"/>
</dbReference>
<dbReference type="RefSeq" id="WP_166031054.1">
    <property type="nucleotide sequence ID" value="NZ_CP048877.1"/>
</dbReference>
<dbReference type="InterPro" id="IPR001130">
    <property type="entry name" value="TatD-like"/>
</dbReference>
<evidence type="ECO:0000256" key="3">
    <source>
        <dbReference type="ARBA" id="ARBA00022801"/>
    </source>
</evidence>
<dbReference type="InterPro" id="IPR015991">
    <property type="entry name" value="TatD/YcfH-like"/>
</dbReference>
<gene>
    <name evidence="4" type="ORF">G4V39_00465</name>
</gene>
<dbReference type="InterPro" id="IPR018228">
    <property type="entry name" value="DNase_TatD-rel_CS"/>
</dbReference>
<dbReference type="PROSITE" id="PS01090">
    <property type="entry name" value="TATD_2"/>
    <property type="match status" value="1"/>
</dbReference>
<keyword evidence="3 4" id="KW-0378">Hydrolase</keyword>
<dbReference type="PROSITE" id="PS01137">
    <property type="entry name" value="TATD_1"/>
    <property type="match status" value="1"/>
</dbReference>
<dbReference type="EMBL" id="CP048877">
    <property type="protein sequence ID" value="QIJ70831.1"/>
    <property type="molecule type" value="Genomic_DNA"/>
</dbReference>
<dbReference type="FunFam" id="3.20.20.140:FF:000005">
    <property type="entry name" value="TatD family hydrolase"/>
    <property type="match status" value="1"/>
</dbReference>
<sequence>MELIDTHAHLNLPEFKKDLEPTIQRAREAGLRAIINVGIDLESSQKAIDLARKYPDLWATAGFHPHEAHRADEEDLRKLLELLKEDKTVALGEIGLDYAKERSPRAIQQEVFGRQLEIAKQEELPVIIHDREAHEDVLAIVREVGWWQGVFHCFAGDRKMARSVLDLGFYISITGIVTFPKAENIREIVAYCPLDRLLIETDCPFLAPVPHRGRRNEPAFVIHVAEEIARVKKIALEEIARWTTQNARDLFGI</sequence>
<keyword evidence="2" id="KW-0479">Metal-binding</keyword>
<dbReference type="PANTHER" id="PTHR46124">
    <property type="entry name" value="D-AMINOACYL-TRNA DEACYLASE"/>
    <property type="match status" value="1"/>
</dbReference>
<dbReference type="Pfam" id="PF01026">
    <property type="entry name" value="TatD_DNase"/>
    <property type="match status" value="1"/>
</dbReference>
<dbReference type="PIRSF" id="PIRSF005902">
    <property type="entry name" value="DNase_TatD"/>
    <property type="match status" value="1"/>
</dbReference>
<evidence type="ECO:0000313" key="4">
    <source>
        <dbReference type="EMBL" id="QIJ70831.1"/>
    </source>
</evidence>
<dbReference type="PANTHER" id="PTHR46124:SF2">
    <property type="entry name" value="D-AMINOACYL-TRNA DEACYLASE"/>
    <property type="match status" value="1"/>
</dbReference>
<evidence type="ECO:0000256" key="2">
    <source>
        <dbReference type="ARBA" id="ARBA00022723"/>
    </source>
</evidence>
<dbReference type="CDD" id="cd01310">
    <property type="entry name" value="TatD_DNAse"/>
    <property type="match status" value="1"/>
</dbReference>
<protein>
    <submittedName>
        <fullName evidence="4">TatD family hydrolase</fullName>
    </submittedName>
</protein>
<evidence type="ECO:0000256" key="1">
    <source>
        <dbReference type="ARBA" id="ARBA00009275"/>
    </source>
</evidence>
<dbReference type="KEGG" id="tav:G4V39_00465"/>
<dbReference type="Proteomes" id="UP000502179">
    <property type="component" value="Chromosome"/>
</dbReference>
<dbReference type="AlphaFoldDB" id="A0A6G7PTI8"/>
<evidence type="ECO:0000313" key="5">
    <source>
        <dbReference type="Proteomes" id="UP000502179"/>
    </source>
</evidence>
<comment type="similarity">
    <text evidence="1">Belongs to the metallo-dependent hydrolases superfamily. TatD-type hydrolase family.</text>
</comment>
<dbReference type="NCBIfam" id="TIGR00010">
    <property type="entry name" value="YchF/TatD family DNA exonuclease"/>
    <property type="match status" value="1"/>
</dbReference>